<name>A0ABU9VC84_9ENTR</name>
<comment type="caution">
    <text evidence="1">The sequence shown here is derived from an EMBL/GenBank/DDBJ whole genome shotgun (WGS) entry which is preliminary data.</text>
</comment>
<dbReference type="RefSeq" id="WP_343194717.1">
    <property type="nucleotide sequence ID" value="NZ_JBCIVJ010000024.1"/>
</dbReference>
<organism evidence="1 2">
    <name type="scientific">Phytobacter palmae</name>
    <dbReference type="NCBI Taxonomy" id="1855371"/>
    <lineage>
        <taxon>Bacteria</taxon>
        <taxon>Pseudomonadati</taxon>
        <taxon>Pseudomonadota</taxon>
        <taxon>Gammaproteobacteria</taxon>
        <taxon>Enterobacterales</taxon>
        <taxon>Enterobacteriaceae</taxon>
        <taxon>Phytobacter</taxon>
    </lineage>
</organism>
<evidence type="ECO:0000313" key="2">
    <source>
        <dbReference type="Proteomes" id="UP001411173"/>
    </source>
</evidence>
<dbReference type="Proteomes" id="UP001411173">
    <property type="component" value="Unassembled WGS sequence"/>
</dbReference>
<proteinExistence type="predicted"/>
<keyword evidence="2" id="KW-1185">Reference proteome</keyword>
<evidence type="ECO:0000313" key="1">
    <source>
        <dbReference type="EMBL" id="MEN0581593.1"/>
    </source>
</evidence>
<accession>A0ABU9VC84</accession>
<sequence>MKNFIFNQFGAPGRCPAHNRPWTTDEQNQLITLYPTTTCEELASLLNRGIPAIRFRIHKLRESGLLPTVKKKAFSQVEDDFIRRNASTMTAKEIATHLPGRSAQNVYRRAFLLGVSLAKCGNAHWSTTCPDEDAALIRALRDDGMRPSVIAEKFEVSRQMISWVYHRRLAAEDAVHIGRSNER</sequence>
<protein>
    <submittedName>
        <fullName evidence="1">AsnC family protein</fullName>
    </submittedName>
</protein>
<reference evidence="1 2" key="1">
    <citation type="submission" date="2024-02" db="EMBL/GenBank/DDBJ databases">
        <title>Whole genome of MDR Enterobacteriaceae from southern Thailand.</title>
        <authorList>
            <person name="Surachat K."/>
        </authorList>
    </citation>
    <scope>NUCLEOTIDE SEQUENCE [LARGE SCALE GENOMIC DNA]</scope>
    <source>
        <strain evidence="1 2">PSU_29</strain>
    </source>
</reference>
<gene>
    <name evidence="1" type="ORF">AAIG39_21695</name>
</gene>
<dbReference type="EMBL" id="JBCIVJ010000024">
    <property type="protein sequence ID" value="MEN0581593.1"/>
    <property type="molecule type" value="Genomic_DNA"/>
</dbReference>